<feature type="transmembrane region" description="Helical" evidence="1">
    <location>
        <begin position="127"/>
        <end position="144"/>
    </location>
</feature>
<organism evidence="2 3">
    <name type="scientific">Bradyrhizobium erythrophlei</name>
    <dbReference type="NCBI Taxonomy" id="1437360"/>
    <lineage>
        <taxon>Bacteria</taxon>
        <taxon>Pseudomonadati</taxon>
        <taxon>Pseudomonadota</taxon>
        <taxon>Alphaproteobacteria</taxon>
        <taxon>Hyphomicrobiales</taxon>
        <taxon>Nitrobacteraceae</taxon>
        <taxon>Bradyrhizobium</taxon>
    </lineage>
</organism>
<evidence type="ECO:0000313" key="3">
    <source>
        <dbReference type="Proteomes" id="UP000189796"/>
    </source>
</evidence>
<accession>A0A1M5WBL7</accession>
<dbReference type="AlphaFoldDB" id="A0A1M5WBL7"/>
<keyword evidence="1" id="KW-1133">Transmembrane helix</keyword>
<evidence type="ECO:0000256" key="1">
    <source>
        <dbReference type="SAM" id="Phobius"/>
    </source>
</evidence>
<keyword evidence="1" id="KW-0472">Membrane</keyword>
<keyword evidence="1" id="KW-0812">Transmembrane</keyword>
<protein>
    <recommendedName>
        <fullName evidence="4">DUF1345 domain-containing protein</fullName>
    </recommendedName>
</protein>
<dbReference type="Proteomes" id="UP000189796">
    <property type="component" value="Chromosome I"/>
</dbReference>
<evidence type="ECO:0008006" key="4">
    <source>
        <dbReference type="Google" id="ProtNLM"/>
    </source>
</evidence>
<reference evidence="2 3" key="1">
    <citation type="submission" date="2016-11" db="EMBL/GenBank/DDBJ databases">
        <authorList>
            <person name="Jaros S."/>
            <person name="Januszkiewicz K."/>
            <person name="Wedrychowicz H."/>
        </authorList>
    </citation>
    <scope>NUCLEOTIDE SEQUENCE [LARGE SCALE GENOMIC DNA]</scope>
    <source>
        <strain evidence="2 3">GAS138</strain>
    </source>
</reference>
<feature type="transmembrane region" description="Helical" evidence="1">
    <location>
        <begin position="42"/>
        <end position="63"/>
    </location>
</feature>
<dbReference type="OrthoDB" id="5402524at2"/>
<gene>
    <name evidence="2" type="ORF">SAMN05443248_6472</name>
</gene>
<proteinExistence type="predicted"/>
<dbReference type="EMBL" id="LT670817">
    <property type="protein sequence ID" value="SHH84861.1"/>
    <property type="molecule type" value="Genomic_DNA"/>
</dbReference>
<name>A0A1M5WBL7_9BRAD</name>
<feature type="transmembrane region" description="Helical" evidence="1">
    <location>
        <begin position="84"/>
        <end position="107"/>
    </location>
</feature>
<feature type="transmembrane region" description="Helical" evidence="1">
    <location>
        <begin position="12"/>
        <end position="30"/>
    </location>
</feature>
<evidence type="ECO:0000313" key="2">
    <source>
        <dbReference type="EMBL" id="SHH84861.1"/>
    </source>
</evidence>
<sequence>MPGSQRHLATYLVDFWLARVAILVIVGLQIGIVNDLTVGPRWFAPCLELALLIPLSIGTAWVQKRARKASTDKQWHSVGDLRRMLRRLAIVLTAVVTLVNSGVLIRLVAAMLSGHAGTGRTLLLDSLNIWATNIVLFALWFWALDHGGPPLKGLAPDPRSDFLFAQQQTTFARTQFPNWSPGFVDYLFLAFTTATAFSPTDTLPLTVRAKLLMMAESAISLATIALVASRAVGLLS</sequence>
<feature type="transmembrane region" description="Helical" evidence="1">
    <location>
        <begin position="211"/>
        <end position="232"/>
    </location>
</feature>